<sequence length="163" mass="17460">MGPIAGSSIHQRISNNLIYNVLILYIPGYGHSSNTGRFDNGRNWGDRPEEEVTLTPTSSNKIIEGEEEVVGGAKEEEVVGGVKEEMGGANAVKTGRAAITGEEEEEEGIGTIMRIGEEEEEGTGQGQVIEEVREQIGLVIMKGEEEEEEEEGGTGQTLGLEGI</sequence>
<dbReference type="EnsemblMetazoa" id="Aqu2.1.21889_001">
    <property type="protein sequence ID" value="Aqu2.1.21889_001"/>
    <property type="gene ID" value="Aqu2.1.21889"/>
</dbReference>
<feature type="compositionally biased region" description="Gly residues" evidence="1">
    <location>
        <begin position="153"/>
        <end position="163"/>
    </location>
</feature>
<dbReference type="InParanoid" id="A0A1X7U364"/>
<name>A0A1X7U364_AMPQE</name>
<organism evidence="2">
    <name type="scientific">Amphimedon queenslandica</name>
    <name type="common">Sponge</name>
    <dbReference type="NCBI Taxonomy" id="400682"/>
    <lineage>
        <taxon>Eukaryota</taxon>
        <taxon>Metazoa</taxon>
        <taxon>Porifera</taxon>
        <taxon>Demospongiae</taxon>
        <taxon>Heteroscleromorpha</taxon>
        <taxon>Haplosclerida</taxon>
        <taxon>Niphatidae</taxon>
        <taxon>Amphimedon</taxon>
    </lineage>
</organism>
<protein>
    <submittedName>
        <fullName evidence="2">Uncharacterized protein</fullName>
    </submittedName>
</protein>
<proteinExistence type="predicted"/>
<feature type="region of interest" description="Disordered" evidence="1">
    <location>
        <begin position="144"/>
        <end position="163"/>
    </location>
</feature>
<evidence type="ECO:0000313" key="2">
    <source>
        <dbReference type="EnsemblMetazoa" id="Aqu2.1.21889_001"/>
    </source>
</evidence>
<accession>A0A1X7U364</accession>
<dbReference type="AlphaFoldDB" id="A0A1X7U364"/>
<evidence type="ECO:0000256" key="1">
    <source>
        <dbReference type="SAM" id="MobiDB-lite"/>
    </source>
</evidence>
<reference evidence="2" key="1">
    <citation type="submission" date="2017-05" db="UniProtKB">
        <authorList>
            <consortium name="EnsemblMetazoa"/>
        </authorList>
    </citation>
    <scope>IDENTIFICATION</scope>
</reference>